<dbReference type="EMBL" id="JADIMZ010000144">
    <property type="protein sequence ID" value="MBO8433506.1"/>
    <property type="molecule type" value="Genomic_DNA"/>
</dbReference>
<dbReference type="InterPro" id="IPR045851">
    <property type="entry name" value="AMP-bd_C_sf"/>
</dbReference>
<dbReference type="GO" id="GO:0016405">
    <property type="term" value="F:CoA-ligase activity"/>
    <property type="evidence" value="ECO:0007669"/>
    <property type="project" value="TreeGrafter"/>
</dbReference>
<gene>
    <name evidence="2" type="ORF">IAB08_09495</name>
</gene>
<reference evidence="2" key="2">
    <citation type="journal article" date="2021" name="PeerJ">
        <title>Extensive microbial diversity within the chicken gut microbiome revealed by metagenomics and culture.</title>
        <authorList>
            <person name="Gilroy R."/>
            <person name="Ravi A."/>
            <person name="Getino M."/>
            <person name="Pursley I."/>
            <person name="Horton D.L."/>
            <person name="Alikhan N.F."/>
            <person name="Baker D."/>
            <person name="Gharbi K."/>
            <person name="Hall N."/>
            <person name="Watson M."/>
            <person name="Adriaenssens E.M."/>
            <person name="Foster-Nyarko E."/>
            <person name="Jarju S."/>
            <person name="Secka A."/>
            <person name="Antonio M."/>
            <person name="Oren A."/>
            <person name="Chaudhuri R.R."/>
            <person name="La Ragione R."/>
            <person name="Hildebrand F."/>
            <person name="Pallen M.J."/>
        </authorList>
    </citation>
    <scope>NUCLEOTIDE SEQUENCE</scope>
    <source>
        <strain evidence="2">2889</strain>
    </source>
</reference>
<name>A0A9D9H235_9BACT</name>
<dbReference type="InterPro" id="IPR042099">
    <property type="entry name" value="ANL_N_sf"/>
</dbReference>
<sequence>MEQSFLKIMEDSVKRNWELPALTDYKGTTFQYKEIARKIAKLHILFEAAGIEKGDKIALIGRNSSNWAVVFMATLSYGAVIVPILHEFKPDTVHHIVNHCEAKLLFVGSVVWENLVPTSMIHIGAAYSIDNFELLYTTDERNRHAIEHLNQLFGERYPKSFGKDDIHFHQDSPDELALISYTSGTTSNSKGVMLPYRTLWSNYKFAEEVLGALVAGSNVVSLLPMAHMYGMAFEFIYEFGRGCHIYFLTRMPSPKVIFEAFQEIRPNVIIAVPLIVEKIYRKQIQPVIERSAVKAMLKLPVIDSVITDKIRTTLVEAFGGNFIEVIIGGAPFNRETEDFFKRMKFPYTVGYGMTECGPIISYAPWASHALHSCGRAAPRMEIKIDSSDPRNVPGEILVRGMNVMLGYFKNEAATKAAFTADGWMKTGDMGVLDEAGNLFIKGRCKTMILGPSGQNIYPEEIEDQINTMNLVSESLVIDAGGGRLEALVYPDFEAADKAGIPMEQLAAVMEQNRVALNASLPAYSQITKVKILTEEFEKTPKKSIKRFLYQVKE</sequence>
<dbReference type="PROSITE" id="PS00455">
    <property type="entry name" value="AMP_BINDING"/>
    <property type="match status" value="1"/>
</dbReference>
<dbReference type="SUPFAM" id="SSF56801">
    <property type="entry name" value="Acetyl-CoA synthetase-like"/>
    <property type="match status" value="1"/>
</dbReference>
<accession>A0A9D9H235</accession>
<comment type="caution">
    <text evidence="2">The sequence shown here is derived from an EMBL/GenBank/DDBJ whole genome shotgun (WGS) entry which is preliminary data.</text>
</comment>
<proteinExistence type="predicted"/>
<protein>
    <submittedName>
        <fullName evidence="2">AMP-binding protein</fullName>
    </submittedName>
</protein>
<dbReference type="Proteomes" id="UP000823612">
    <property type="component" value="Unassembled WGS sequence"/>
</dbReference>
<dbReference type="InterPro" id="IPR000873">
    <property type="entry name" value="AMP-dep_synth/lig_dom"/>
</dbReference>
<dbReference type="Gene3D" id="3.40.50.12780">
    <property type="entry name" value="N-terminal domain of ligase-like"/>
    <property type="match status" value="1"/>
</dbReference>
<evidence type="ECO:0000259" key="1">
    <source>
        <dbReference type="Pfam" id="PF00501"/>
    </source>
</evidence>
<evidence type="ECO:0000313" key="2">
    <source>
        <dbReference type="EMBL" id="MBO8433506.1"/>
    </source>
</evidence>
<dbReference type="Pfam" id="PF00501">
    <property type="entry name" value="AMP-binding"/>
    <property type="match status" value="1"/>
</dbReference>
<feature type="domain" description="AMP-dependent synthetase/ligase" evidence="1">
    <location>
        <begin position="10"/>
        <end position="408"/>
    </location>
</feature>
<dbReference type="PANTHER" id="PTHR24096:SF420">
    <property type="entry name" value="LONG-CHAIN-FATTY-ACID--COA LIGASE-RELATED"/>
    <property type="match status" value="1"/>
</dbReference>
<organism evidence="2 3">
    <name type="scientific">Candidatus Pullibacteroides excrementavium</name>
    <dbReference type="NCBI Taxonomy" id="2840905"/>
    <lineage>
        <taxon>Bacteria</taxon>
        <taxon>Pseudomonadati</taxon>
        <taxon>Bacteroidota</taxon>
        <taxon>Bacteroidia</taxon>
        <taxon>Bacteroidales</taxon>
        <taxon>Candidatus Pullibacteroides</taxon>
    </lineage>
</organism>
<evidence type="ECO:0000313" key="3">
    <source>
        <dbReference type="Proteomes" id="UP000823612"/>
    </source>
</evidence>
<dbReference type="Pfam" id="PF23562">
    <property type="entry name" value="AMP-binding_C_3"/>
    <property type="match status" value="1"/>
</dbReference>
<dbReference type="PANTHER" id="PTHR24096">
    <property type="entry name" value="LONG-CHAIN-FATTY-ACID--COA LIGASE"/>
    <property type="match status" value="1"/>
</dbReference>
<dbReference type="InterPro" id="IPR020845">
    <property type="entry name" value="AMP-binding_CS"/>
</dbReference>
<reference evidence="2" key="1">
    <citation type="submission" date="2020-10" db="EMBL/GenBank/DDBJ databases">
        <authorList>
            <person name="Gilroy R."/>
        </authorList>
    </citation>
    <scope>NUCLEOTIDE SEQUENCE</scope>
    <source>
        <strain evidence="2">2889</strain>
    </source>
</reference>
<dbReference type="Gene3D" id="3.30.300.30">
    <property type="match status" value="1"/>
</dbReference>
<dbReference type="AlphaFoldDB" id="A0A9D9H235"/>